<dbReference type="Proteomes" id="UP001205998">
    <property type="component" value="Unassembled WGS sequence"/>
</dbReference>
<accession>A0AAD5A7M2</accession>
<evidence type="ECO:0000256" key="4">
    <source>
        <dbReference type="ARBA" id="ARBA00022525"/>
    </source>
</evidence>
<sequence length="168" mass="19464">MFVNLQPHQMNLDIDQKNLPHAHYIKLRAVHAAEDPDRTTKSEEKTNNAINPEINTIPHNHDNRENKMALNLLTLPCVMMMMLLMMMMVVTQAASLKPQGKLSEARCLLTGCLNWKGVETLELESRRIFRQVPVLQRVRGDDKNYFFRLEYKIISVGCTCVRPYVEQI</sequence>
<keyword evidence="7" id="KW-1133">Transmembrane helix</keyword>
<feature type="transmembrane region" description="Helical" evidence="7">
    <location>
        <begin position="68"/>
        <end position="91"/>
    </location>
</feature>
<evidence type="ECO:0000256" key="3">
    <source>
        <dbReference type="ARBA" id="ARBA00022514"/>
    </source>
</evidence>
<dbReference type="PRINTS" id="PR01932">
    <property type="entry name" value="INTRLEUKIN17"/>
</dbReference>
<dbReference type="InterPro" id="IPR029034">
    <property type="entry name" value="Cystine-knot_cytokine"/>
</dbReference>
<organism evidence="8 9">
    <name type="scientific">Silurus asotus</name>
    <name type="common">Amur catfish</name>
    <name type="synonym">Parasilurus asotus</name>
    <dbReference type="NCBI Taxonomy" id="30991"/>
    <lineage>
        <taxon>Eukaryota</taxon>
        <taxon>Metazoa</taxon>
        <taxon>Chordata</taxon>
        <taxon>Craniata</taxon>
        <taxon>Vertebrata</taxon>
        <taxon>Euteleostomi</taxon>
        <taxon>Actinopterygii</taxon>
        <taxon>Neopterygii</taxon>
        <taxon>Teleostei</taxon>
        <taxon>Ostariophysi</taxon>
        <taxon>Siluriformes</taxon>
        <taxon>Siluridae</taxon>
        <taxon>Silurus</taxon>
    </lineage>
</organism>
<dbReference type="GO" id="GO:0005125">
    <property type="term" value="F:cytokine activity"/>
    <property type="evidence" value="ECO:0007669"/>
    <property type="project" value="UniProtKB-KW"/>
</dbReference>
<evidence type="ECO:0000256" key="7">
    <source>
        <dbReference type="SAM" id="Phobius"/>
    </source>
</evidence>
<dbReference type="InterPro" id="IPR020440">
    <property type="entry name" value="IL-17_chr"/>
</dbReference>
<dbReference type="Pfam" id="PF06083">
    <property type="entry name" value="IL17"/>
    <property type="match status" value="1"/>
</dbReference>
<dbReference type="AlphaFoldDB" id="A0AAD5A7M2"/>
<keyword evidence="4" id="KW-0964">Secreted</keyword>
<dbReference type="SUPFAM" id="SSF57501">
    <property type="entry name" value="Cystine-knot cytokines"/>
    <property type="match status" value="1"/>
</dbReference>
<comment type="similarity">
    <text evidence="2">Belongs to the IL-17 family.</text>
</comment>
<feature type="compositionally biased region" description="Basic and acidic residues" evidence="6">
    <location>
        <begin position="33"/>
        <end position="46"/>
    </location>
</feature>
<keyword evidence="9" id="KW-1185">Reference proteome</keyword>
<dbReference type="InterPro" id="IPR010345">
    <property type="entry name" value="IL-17_fam"/>
</dbReference>
<dbReference type="GO" id="GO:0005615">
    <property type="term" value="C:extracellular space"/>
    <property type="evidence" value="ECO:0007669"/>
    <property type="project" value="UniProtKB-KW"/>
</dbReference>
<keyword evidence="3" id="KW-0202">Cytokine</keyword>
<keyword evidence="7" id="KW-0812">Transmembrane</keyword>
<dbReference type="Gene3D" id="2.10.90.10">
    <property type="entry name" value="Cystine-knot cytokines"/>
    <property type="match status" value="1"/>
</dbReference>
<comment type="caution">
    <text evidence="8">The sequence shown here is derived from an EMBL/GenBank/DDBJ whole genome shotgun (WGS) entry which is preliminary data.</text>
</comment>
<proteinExistence type="inferred from homology"/>
<dbReference type="EMBL" id="MU570271">
    <property type="protein sequence ID" value="KAI5610890.1"/>
    <property type="molecule type" value="Genomic_DNA"/>
</dbReference>
<evidence type="ECO:0000256" key="2">
    <source>
        <dbReference type="ARBA" id="ARBA00007236"/>
    </source>
</evidence>
<evidence type="ECO:0000256" key="5">
    <source>
        <dbReference type="ARBA" id="ARBA00022729"/>
    </source>
</evidence>
<name>A0AAD5A7M2_SILAS</name>
<feature type="compositionally biased region" description="Polar residues" evidence="6">
    <location>
        <begin position="47"/>
        <end position="58"/>
    </location>
</feature>
<gene>
    <name evidence="8" type="ORF">C0J50_1629</name>
</gene>
<feature type="region of interest" description="Disordered" evidence="6">
    <location>
        <begin position="33"/>
        <end position="62"/>
    </location>
</feature>
<dbReference type="GO" id="GO:0006954">
    <property type="term" value="P:inflammatory response"/>
    <property type="evidence" value="ECO:0007669"/>
    <property type="project" value="InterPro"/>
</dbReference>
<evidence type="ECO:0000256" key="6">
    <source>
        <dbReference type="SAM" id="MobiDB-lite"/>
    </source>
</evidence>
<comment type="subcellular location">
    <subcellularLocation>
        <location evidence="1">Secreted</location>
    </subcellularLocation>
</comment>
<evidence type="ECO:0000313" key="8">
    <source>
        <dbReference type="EMBL" id="KAI5610890.1"/>
    </source>
</evidence>
<keyword evidence="7" id="KW-0472">Membrane</keyword>
<evidence type="ECO:0000313" key="9">
    <source>
        <dbReference type="Proteomes" id="UP001205998"/>
    </source>
</evidence>
<reference evidence="8" key="1">
    <citation type="submission" date="2018-07" db="EMBL/GenBank/DDBJ databases">
        <title>Comparative genomics of catfishes provides insights into carnivory and benthic adaptation.</title>
        <authorList>
            <person name="Zhang Y."/>
            <person name="Wang D."/>
            <person name="Peng Z."/>
            <person name="Zheng S."/>
            <person name="Shao F."/>
            <person name="Tao W."/>
        </authorList>
    </citation>
    <scope>NUCLEOTIDE SEQUENCE</scope>
    <source>
        <strain evidence="8">Chongqing</strain>
    </source>
</reference>
<protein>
    <submittedName>
        <fullName evidence="8">Interleukin 17a/f1</fullName>
    </submittedName>
</protein>
<evidence type="ECO:0000256" key="1">
    <source>
        <dbReference type="ARBA" id="ARBA00004613"/>
    </source>
</evidence>
<keyword evidence="5" id="KW-0732">Signal</keyword>